<sequence length="438" mass="49076">MHLIHKALSHARPATSWCFDAVPRPKKNTPRPRSLADAFPVELILAIAEFLDISGLNGLMRSSRCFYNILNTYIYRRDAQFRNDAIFFSVLRTSLDERLHWSTILRSLRFGGNVNALHLMVGNEIGIATLRPIHLSIIMRNTPHNIDRLLCYGALPESPALDVQNLSSFLLPKSIYFHSSVLQKFNVAKKVPTSIIAMCSILDPSDSANVRMFDALLDAGMPRDVHVPGLGHTTILHVAAHLGLTQLVEALLTRHGFDINGQDARGKTPLHWAAHRSVNRTGRTVRYLLSNRAQPNISDSWGWTALHTIAIWGRISKFSLDIMTMLLLAGADPNLGTPLENSALGLVINASILLESSRAYRVKAVNLLLDFGAEFSDRQILDLFESECKRTAKCETVDRQHLDNFDRLITRLMWPEDPSEDDLMEFASSNRFPGSPQV</sequence>
<name>A0ABR3YW40_9PEZI</name>
<dbReference type="PROSITE" id="PS50297">
    <property type="entry name" value="ANK_REP_REGION"/>
    <property type="match status" value="1"/>
</dbReference>
<dbReference type="SUPFAM" id="SSF48403">
    <property type="entry name" value="Ankyrin repeat"/>
    <property type="match status" value="1"/>
</dbReference>
<dbReference type="InterPro" id="IPR036770">
    <property type="entry name" value="Ankyrin_rpt-contain_sf"/>
</dbReference>
<keyword evidence="5" id="KW-1185">Reference proteome</keyword>
<dbReference type="EMBL" id="JAWDJO010000134">
    <property type="protein sequence ID" value="KAL1892280.1"/>
    <property type="molecule type" value="Genomic_DNA"/>
</dbReference>
<dbReference type="Pfam" id="PF12796">
    <property type="entry name" value="Ank_2"/>
    <property type="match status" value="1"/>
</dbReference>
<reference evidence="4 5" key="1">
    <citation type="journal article" date="2024" name="IMA Fungus">
        <title>IMA Genome - F19 : A genome assembly and annotation guide to empower mycologists, including annotated draft genome sequences of Ceratocystis pirilliformis, Diaporthe australafricana, Fusarium ophioides, Paecilomyces lecythidis, and Sporothrix stenoceras.</title>
        <authorList>
            <person name="Aylward J."/>
            <person name="Wilson A.M."/>
            <person name="Visagie C.M."/>
            <person name="Spraker J."/>
            <person name="Barnes I."/>
            <person name="Buitendag C."/>
            <person name="Ceriani C."/>
            <person name="Del Mar Angel L."/>
            <person name="du Plessis D."/>
            <person name="Fuchs T."/>
            <person name="Gasser K."/>
            <person name="Kramer D."/>
            <person name="Li W."/>
            <person name="Munsamy K."/>
            <person name="Piso A."/>
            <person name="Price J.L."/>
            <person name="Sonnekus B."/>
            <person name="Thomas C."/>
            <person name="van der Nest A."/>
            <person name="van Dijk A."/>
            <person name="van Heerden A."/>
            <person name="van Vuuren N."/>
            <person name="Yilmaz N."/>
            <person name="Duong T.A."/>
            <person name="van der Merwe N.A."/>
            <person name="Wingfield M.J."/>
            <person name="Wingfield B.D."/>
        </authorList>
    </citation>
    <scope>NUCLEOTIDE SEQUENCE [LARGE SCALE GENOMIC DNA]</scope>
    <source>
        <strain evidence="4 5">CMW 12675</strain>
    </source>
</reference>
<protein>
    <submittedName>
        <fullName evidence="4">Uncharacterized protein</fullName>
    </submittedName>
</protein>
<proteinExistence type="predicted"/>
<dbReference type="InterPro" id="IPR002110">
    <property type="entry name" value="Ankyrin_rpt"/>
</dbReference>
<evidence type="ECO:0000313" key="5">
    <source>
        <dbReference type="Proteomes" id="UP001583280"/>
    </source>
</evidence>
<organism evidence="4 5">
    <name type="scientific">Ceratocystis pirilliformis</name>
    <dbReference type="NCBI Taxonomy" id="259994"/>
    <lineage>
        <taxon>Eukaryota</taxon>
        <taxon>Fungi</taxon>
        <taxon>Dikarya</taxon>
        <taxon>Ascomycota</taxon>
        <taxon>Pezizomycotina</taxon>
        <taxon>Sordariomycetes</taxon>
        <taxon>Hypocreomycetidae</taxon>
        <taxon>Microascales</taxon>
        <taxon>Ceratocystidaceae</taxon>
        <taxon>Ceratocystis</taxon>
    </lineage>
</organism>
<feature type="repeat" description="ANK" evidence="3">
    <location>
        <begin position="265"/>
        <end position="300"/>
    </location>
</feature>
<evidence type="ECO:0000313" key="4">
    <source>
        <dbReference type="EMBL" id="KAL1892280.1"/>
    </source>
</evidence>
<dbReference type="PANTHER" id="PTHR24198:SF165">
    <property type="entry name" value="ANKYRIN REPEAT-CONTAINING PROTEIN-RELATED"/>
    <property type="match status" value="1"/>
</dbReference>
<gene>
    <name evidence="4" type="ORF">Cpir12675_004603</name>
</gene>
<feature type="repeat" description="ANK" evidence="3">
    <location>
        <begin position="231"/>
        <end position="264"/>
    </location>
</feature>
<keyword evidence="1" id="KW-0677">Repeat</keyword>
<evidence type="ECO:0000256" key="1">
    <source>
        <dbReference type="ARBA" id="ARBA00022737"/>
    </source>
</evidence>
<dbReference type="Proteomes" id="UP001583280">
    <property type="component" value="Unassembled WGS sequence"/>
</dbReference>
<dbReference type="SMART" id="SM00248">
    <property type="entry name" value="ANK"/>
    <property type="match status" value="4"/>
</dbReference>
<evidence type="ECO:0000256" key="3">
    <source>
        <dbReference type="PROSITE-ProRule" id="PRU00023"/>
    </source>
</evidence>
<dbReference type="PROSITE" id="PS50088">
    <property type="entry name" value="ANK_REPEAT"/>
    <property type="match status" value="2"/>
</dbReference>
<comment type="caution">
    <text evidence="4">The sequence shown here is derived from an EMBL/GenBank/DDBJ whole genome shotgun (WGS) entry which is preliminary data.</text>
</comment>
<evidence type="ECO:0000256" key="2">
    <source>
        <dbReference type="ARBA" id="ARBA00023043"/>
    </source>
</evidence>
<dbReference type="PANTHER" id="PTHR24198">
    <property type="entry name" value="ANKYRIN REPEAT AND PROTEIN KINASE DOMAIN-CONTAINING PROTEIN"/>
    <property type="match status" value="1"/>
</dbReference>
<accession>A0ABR3YW40</accession>
<keyword evidence="2 3" id="KW-0040">ANK repeat</keyword>
<dbReference type="Gene3D" id="1.25.40.20">
    <property type="entry name" value="Ankyrin repeat-containing domain"/>
    <property type="match status" value="1"/>
</dbReference>